<comment type="caution">
    <text evidence="1">The sequence shown here is derived from an EMBL/GenBank/DDBJ whole genome shotgun (WGS) entry which is preliminary data.</text>
</comment>
<name>A0A9X2BU08_9BACL</name>
<proteinExistence type="predicted"/>
<accession>A0A9X2BU08</accession>
<gene>
    <name evidence="1" type="ORF">M0651_15155</name>
</gene>
<dbReference type="RefSeq" id="WP_248552588.1">
    <property type="nucleotide sequence ID" value="NZ_JALPRK010000014.1"/>
</dbReference>
<organism evidence="1 2">
    <name type="scientific">Paenibacillus mellifer</name>
    <dbReference type="NCBI Taxonomy" id="2937794"/>
    <lineage>
        <taxon>Bacteria</taxon>
        <taxon>Bacillati</taxon>
        <taxon>Bacillota</taxon>
        <taxon>Bacilli</taxon>
        <taxon>Bacillales</taxon>
        <taxon>Paenibacillaceae</taxon>
        <taxon>Paenibacillus</taxon>
    </lineage>
</organism>
<dbReference type="EMBL" id="JALPRK010000014">
    <property type="protein sequence ID" value="MCK8488511.1"/>
    <property type="molecule type" value="Genomic_DNA"/>
</dbReference>
<evidence type="ECO:0000313" key="1">
    <source>
        <dbReference type="EMBL" id="MCK8488511.1"/>
    </source>
</evidence>
<dbReference type="Proteomes" id="UP001139534">
    <property type="component" value="Unassembled WGS sequence"/>
</dbReference>
<evidence type="ECO:0000313" key="2">
    <source>
        <dbReference type="Proteomes" id="UP001139534"/>
    </source>
</evidence>
<sequence>MFFENVVKGVTLVKRYPGMDQEVVMMEMKRLKQKADRLLAMSIRLNQPSLADEAEQLYQQIDRLALLTG</sequence>
<keyword evidence="2" id="KW-1185">Reference proteome</keyword>
<reference evidence="1" key="1">
    <citation type="submission" date="2022-04" db="EMBL/GenBank/DDBJ databases">
        <authorList>
            <person name="Seo M.-J."/>
        </authorList>
    </citation>
    <scope>NUCLEOTIDE SEQUENCE</scope>
    <source>
        <strain evidence="1">MBLB2552</strain>
    </source>
</reference>
<dbReference type="AlphaFoldDB" id="A0A9X2BU08"/>
<protein>
    <submittedName>
        <fullName evidence="1">Uncharacterized protein</fullName>
    </submittedName>
</protein>